<dbReference type="AlphaFoldDB" id="A0AAW5EZ47"/>
<accession>A0AAW5EZ47</accession>
<keyword evidence="1" id="KW-0812">Transmembrane</keyword>
<dbReference type="InterPro" id="IPR050640">
    <property type="entry name" value="Bact_2-comp_sensor_kinase"/>
</dbReference>
<dbReference type="SMART" id="SM00387">
    <property type="entry name" value="HATPase_c"/>
    <property type="match status" value="1"/>
</dbReference>
<keyword evidence="1" id="KW-0472">Membrane</keyword>
<dbReference type="GO" id="GO:0000155">
    <property type="term" value="F:phosphorelay sensor kinase activity"/>
    <property type="evidence" value="ECO:0007669"/>
    <property type="project" value="InterPro"/>
</dbReference>
<comment type="caution">
    <text evidence="3">The sequence shown here is derived from an EMBL/GenBank/DDBJ whole genome shotgun (WGS) entry which is preliminary data.</text>
</comment>
<feature type="transmembrane region" description="Helical" evidence="1">
    <location>
        <begin position="42"/>
        <end position="64"/>
    </location>
</feature>
<dbReference type="RefSeq" id="WP_024739313.1">
    <property type="nucleotide sequence ID" value="NZ_JAINVB010000001.1"/>
</dbReference>
<dbReference type="PANTHER" id="PTHR34220:SF7">
    <property type="entry name" value="SENSOR HISTIDINE KINASE YPDA"/>
    <property type="match status" value="1"/>
</dbReference>
<dbReference type="InterPro" id="IPR010559">
    <property type="entry name" value="Sig_transdc_His_kin_internal"/>
</dbReference>
<dbReference type="PANTHER" id="PTHR34220">
    <property type="entry name" value="SENSOR HISTIDINE KINASE YPDA"/>
    <property type="match status" value="1"/>
</dbReference>
<evidence type="ECO:0000259" key="2">
    <source>
        <dbReference type="SMART" id="SM00387"/>
    </source>
</evidence>
<dbReference type="Pfam" id="PF02518">
    <property type="entry name" value="HATPase_c"/>
    <property type="match status" value="1"/>
</dbReference>
<evidence type="ECO:0000256" key="1">
    <source>
        <dbReference type="SAM" id="Phobius"/>
    </source>
</evidence>
<dbReference type="SUPFAM" id="SSF55874">
    <property type="entry name" value="ATPase domain of HSP90 chaperone/DNA topoisomerase II/histidine kinase"/>
    <property type="match status" value="1"/>
</dbReference>
<keyword evidence="3" id="KW-0808">Transferase</keyword>
<evidence type="ECO:0000313" key="3">
    <source>
        <dbReference type="EMBL" id="MCK0085271.1"/>
    </source>
</evidence>
<dbReference type="EMBL" id="JAINVB010000001">
    <property type="protein sequence ID" value="MCK0085271.1"/>
    <property type="molecule type" value="Genomic_DNA"/>
</dbReference>
<dbReference type="Proteomes" id="UP001203136">
    <property type="component" value="Unassembled WGS sequence"/>
</dbReference>
<protein>
    <submittedName>
        <fullName evidence="3">Histidine kinase</fullName>
    </submittedName>
</protein>
<dbReference type="Gene3D" id="3.30.565.10">
    <property type="entry name" value="Histidine kinase-like ATPase, C-terminal domain"/>
    <property type="match status" value="1"/>
</dbReference>
<reference evidence="3" key="1">
    <citation type="journal article" date="2022" name="Cell Host Microbe">
        <title>Colonization of the live biotherapeutic product VE303 and modulation of the microbiota and metabolites in healthy volunteers.</title>
        <authorList>
            <person name="Dsouza M."/>
            <person name="Menon R."/>
            <person name="Crossette E."/>
            <person name="Bhattarai S.K."/>
            <person name="Schneider J."/>
            <person name="Kim Y.G."/>
            <person name="Reddy S."/>
            <person name="Caballero S."/>
            <person name="Felix C."/>
            <person name="Cornacchione L."/>
            <person name="Hendrickson J."/>
            <person name="Watson A.R."/>
            <person name="Minot S.S."/>
            <person name="Greenfield N."/>
            <person name="Schopf L."/>
            <person name="Szabady R."/>
            <person name="Patarroyo J."/>
            <person name="Smith W."/>
            <person name="Harrison P."/>
            <person name="Kuijper E.J."/>
            <person name="Kelly C.P."/>
            <person name="Olle B."/>
            <person name="Bobilev D."/>
            <person name="Silber J.L."/>
            <person name="Bucci V."/>
            <person name="Roberts B."/>
            <person name="Faith J."/>
            <person name="Norman J.M."/>
        </authorList>
    </citation>
    <scope>NUCLEOTIDE SEQUENCE</scope>
    <source>
        <strain evidence="3">VE303-04</strain>
    </source>
</reference>
<dbReference type="InterPro" id="IPR003594">
    <property type="entry name" value="HATPase_dom"/>
</dbReference>
<dbReference type="Pfam" id="PF06580">
    <property type="entry name" value="His_kinase"/>
    <property type="match status" value="1"/>
</dbReference>
<evidence type="ECO:0000313" key="4">
    <source>
        <dbReference type="Proteomes" id="UP001203136"/>
    </source>
</evidence>
<gene>
    <name evidence="3" type="ORF">K5I21_05185</name>
</gene>
<dbReference type="GO" id="GO:0016020">
    <property type="term" value="C:membrane"/>
    <property type="evidence" value="ECO:0007669"/>
    <property type="project" value="InterPro"/>
</dbReference>
<feature type="domain" description="Histidine kinase/HSP90-like ATPase" evidence="2">
    <location>
        <begin position="216"/>
        <end position="337"/>
    </location>
</feature>
<name>A0AAW5EZ47_CLOSY</name>
<sequence>MDRKNTEYLSHRVFLLSAAAALLILFLLLFCLKMIIFEEGSLWPFFLGLTAFLGIIGASFYFVVKPYLRFEKMMRLFTDGYTTMEISALYDVTPTPAGYRLLERMNDMMDSSELLKLNKRQAQYLALQNQINPHFLYNTLESIRSEALIAGLGSVAEMTEALATFFRYTISKVENLVSVEEEIQNCETYFRIQQYRFGTRLSLSIECDPDDRDEIYCCRLPKLTMQPILENSIIHGTECKIGSGHLTIRLERSGKRLLIRISDDGVGMDEASLARMNERLEKSGRAFASQNTEIKGGIALVNVNNRIHLLFGEEYGLHVFSMPGIGTDVEISLPAITSDRDIKNKEALK</sequence>
<feature type="transmembrane region" description="Helical" evidence="1">
    <location>
        <begin position="12"/>
        <end position="36"/>
    </location>
</feature>
<keyword evidence="3" id="KW-0418">Kinase</keyword>
<organism evidence="3 4">
    <name type="scientific">Clostridium symbiosum</name>
    <name type="common">Bacteroides symbiosus</name>
    <dbReference type="NCBI Taxonomy" id="1512"/>
    <lineage>
        <taxon>Bacteria</taxon>
        <taxon>Bacillati</taxon>
        <taxon>Bacillota</taxon>
        <taxon>Clostridia</taxon>
        <taxon>Lachnospirales</taxon>
        <taxon>Lachnospiraceae</taxon>
        <taxon>Otoolea</taxon>
    </lineage>
</organism>
<dbReference type="InterPro" id="IPR036890">
    <property type="entry name" value="HATPase_C_sf"/>
</dbReference>
<keyword evidence="1" id="KW-1133">Transmembrane helix</keyword>
<proteinExistence type="predicted"/>